<evidence type="ECO:0000256" key="8">
    <source>
        <dbReference type="ARBA" id="ARBA00022857"/>
    </source>
</evidence>
<reference evidence="12" key="1">
    <citation type="submission" date="2020-07" db="EMBL/GenBank/DDBJ databases">
        <title>Huge and variable diversity of episymbiotic CPR bacteria and DPANN archaea in groundwater ecosystems.</title>
        <authorList>
            <person name="He C.Y."/>
            <person name="Keren R."/>
            <person name="Whittaker M."/>
            <person name="Farag I.F."/>
            <person name="Doudna J."/>
            <person name="Cate J.H.D."/>
            <person name="Banfield J.F."/>
        </authorList>
    </citation>
    <scope>NUCLEOTIDE SEQUENCE</scope>
    <source>
        <strain evidence="12">NC_groundwater_1520_Pr4_B-0.1um_53_5</strain>
    </source>
</reference>
<dbReference type="PANTHER" id="PTHR11806:SF2">
    <property type="entry name" value="METHYLENETETRAHYDROFOLATE--TRNA-(URACIL-5-)-METHYLTRANSFERASE TRMFO"/>
    <property type="match status" value="1"/>
</dbReference>
<dbReference type="NCBIfam" id="NF003739">
    <property type="entry name" value="PRK05335.1"/>
    <property type="match status" value="1"/>
</dbReference>
<keyword evidence="6 10" id="KW-0819">tRNA processing</keyword>
<dbReference type="PROSITE" id="PS51257">
    <property type="entry name" value="PROKAR_LIPOPROTEIN"/>
    <property type="match status" value="1"/>
</dbReference>
<comment type="catalytic activity">
    <reaction evidence="10">
        <text>uridine(54) in tRNA + (6R)-5,10-methylene-5,6,7,8-tetrahydrofolate + NADH + H(+) = 5-methyluridine(54) in tRNA + (6S)-5,6,7,8-tetrahydrofolate + NAD(+)</text>
        <dbReference type="Rhea" id="RHEA:16873"/>
        <dbReference type="Rhea" id="RHEA-COMP:10167"/>
        <dbReference type="Rhea" id="RHEA-COMP:10193"/>
        <dbReference type="ChEBI" id="CHEBI:15378"/>
        <dbReference type="ChEBI" id="CHEBI:15636"/>
        <dbReference type="ChEBI" id="CHEBI:57453"/>
        <dbReference type="ChEBI" id="CHEBI:57540"/>
        <dbReference type="ChEBI" id="CHEBI:57945"/>
        <dbReference type="ChEBI" id="CHEBI:65315"/>
        <dbReference type="ChEBI" id="CHEBI:74447"/>
        <dbReference type="EC" id="2.1.1.74"/>
    </reaction>
</comment>
<proteinExistence type="inferred from homology"/>
<dbReference type="HAMAP" id="MF_01037">
    <property type="entry name" value="TrmFO"/>
    <property type="match status" value="1"/>
</dbReference>
<dbReference type="GO" id="GO:0005829">
    <property type="term" value="C:cytosol"/>
    <property type="evidence" value="ECO:0007669"/>
    <property type="project" value="TreeGrafter"/>
</dbReference>
<dbReference type="NCBIfam" id="TIGR00137">
    <property type="entry name" value="gid_trmFO"/>
    <property type="match status" value="1"/>
</dbReference>
<evidence type="ECO:0000256" key="3">
    <source>
        <dbReference type="ARBA" id="ARBA00022603"/>
    </source>
</evidence>
<dbReference type="PANTHER" id="PTHR11806">
    <property type="entry name" value="GLUCOSE INHIBITED DIVISION PROTEIN A"/>
    <property type="match status" value="1"/>
</dbReference>
<dbReference type="EC" id="2.1.1.74" evidence="10"/>
<dbReference type="GO" id="GO:0050660">
    <property type="term" value="F:flavin adenine dinucleotide binding"/>
    <property type="evidence" value="ECO:0007669"/>
    <property type="project" value="UniProtKB-UniRule"/>
</dbReference>
<comment type="caution">
    <text evidence="12">The sequence shown here is derived from an EMBL/GenBank/DDBJ whole genome shotgun (WGS) entry which is preliminary data.</text>
</comment>
<dbReference type="InterPro" id="IPR002218">
    <property type="entry name" value="MnmG-rel"/>
</dbReference>
<evidence type="ECO:0000256" key="7">
    <source>
        <dbReference type="ARBA" id="ARBA00022827"/>
    </source>
</evidence>
<comment type="similarity">
    <text evidence="10">Belongs to the MnmG family. TrmFO subfamily.</text>
</comment>
<evidence type="ECO:0000256" key="1">
    <source>
        <dbReference type="ARBA" id="ARBA00001974"/>
    </source>
</evidence>
<dbReference type="Proteomes" id="UP000736328">
    <property type="component" value="Unassembled WGS sequence"/>
</dbReference>
<dbReference type="GO" id="GO:0002098">
    <property type="term" value="P:tRNA wobble uridine modification"/>
    <property type="evidence" value="ECO:0007669"/>
    <property type="project" value="TreeGrafter"/>
</dbReference>
<dbReference type="InterPro" id="IPR036188">
    <property type="entry name" value="FAD/NAD-bd_sf"/>
</dbReference>
<name>A0A933IB95_UNCT6</name>
<comment type="catalytic activity">
    <reaction evidence="10">
        <text>uridine(54) in tRNA + (6R)-5,10-methylene-5,6,7,8-tetrahydrofolate + NADPH + H(+) = 5-methyluridine(54) in tRNA + (6S)-5,6,7,8-tetrahydrofolate + NADP(+)</text>
        <dbReference type="Rhea" id="RHEA:62372"/>
        <dbReference type="Rhea" id="RHEA-COMP:10167"/>
        <dbReference type="Rhea" id="RHEA-COMP:10193"/>
        <dbReference type="ChEBI" id="CHEBI:15378"/>
        <dbReference type="ChEBI" id="CHEBI:15636"/>
        <dbReference type="ChEBI" id="CHEBI:57453"/>
        <dbReference type="ChEBI" id="CHEBI:57783"/>
        <dbReference type="ChEBI" id="CHEBI:58349"/>
        <dbReference type="ChEBI" id="CHEBI:65315"/>
        <dbReference type="ChEBI" id="CHEBI:74447"/>
        <dbReference type="EC" id="2.1.1.74"/>
    </reaction>
</comment>
<dbReference type="GO" id="GO:0047151">
    <property type="term" value="F:tRNA (uracil(54)-C5)-methyltransferase activity, 5,10-methylenetetrahydrofolate-dependent"/>
    <property type="evidence" value="ECO:0007669"/>
    <property type="project" value="UniProtKB-UniRule"/>
</dbReference>
<dbReference type="Pfam" id="PF01134">
    <property type="entry name" value="GIDA"/>
    <property type="match status" value="1"/>
</dbReference>
<organism evidence="12 13">
    <name type="scientific">candidate division TA06 bacterium</name>
    <dbReference type="NCBI Taxonomy" id="2250710"/>
    <lineage>
        <taxon>Bacteria</taxon>
        <taxon>Bacteria division TA06</taxon>
    </lineage>
</organism>
<comment type="cofactor">
    <cofactor evidence="1 10">
        <name>FAD</name>
        <dbReference type="ChEBI" id="CHEBI:57692"/>
    </cofactor>
</comment>
<dbReference type="SUPFAM" id="SSF51905">
    <property type="entry name" value="FAD/NAD(P)-binding domain"/>
    <property type="match status" value="1"/>
</dbReference>
<evidence type="ECO:0000256" key="10">
    <source>
        <dbReference type="HAMAP-Rule" id="MF_01037"/>
    </source>
</evidence>
<accession>A0A933IB95</accession>
<feature type="domain" description="MnmG N-terminal" evidence="11">
    <location>
        <begin position="6"/>
        <end position="374"/>
    </location>
</feature>
<keyword evidence="5 10" id="KW-0808">Transferase</keyword>
<comment type="function">
    <text evidence="10">Catalyzes the folate-dependent formation of 5-methyl-uridine at position 54 (M-5-U54) in all tRNAs.</text>
</comment>
<protein>
    <recommendedName>
        <fullName evidence="10">Methylenetetrahydrofolate--tRNA-(uracil-5-)-methyltransferase TrmFO</fullName>
        <ecNumber evidence="10">2.1.1.74</ecNumber>
    </recommendedName>
    <alternativeName>
        <fullName evidence="10">Folate-dependent tRNA (uracil-5-)-methyltransferase</fullName>
    </alternativeName>
    <alternativeName>
        <fullName evidence="10">Folate-dependent tRNA(M-5-U54)-methyltransferase</fullName>
    </alternativeName>
</protein>
<dbReference type="EMBL" id="JACQXR010000100">
    <property type="protein sequence ID" value="MBI4727079.1"/>
    <property type="molecule type" value="Genomic_DNA"/>
</dbReference>
<dbReference type="GO" id="GO:0030488">
    <property type="term" value="P:tRNA methylation"/>
    <property type="evidence" value="ECO:0007669"/>
    <property type="project" value="TreeGrafter"/>
</dbReference>
<comment type="subcellular location">
    <subcellularLocation>
        <location evidence="10">Cytoplasm</location>
    </subcellularLocation>
</comment>
<dbReference type="Gene3D" id="3.50.50.60">
    <property type="entry name" value="FAD/NAD(P)-binding domain"/>
    <property type="match status" value="2"/>
</dbReference>
<keyword evidence="9 10" id="KW-0520">NAD</keyword>
<gene>
    <name evidence="10 12" type="primary">trmFO</name>
    <name evidence="12" type="ORF">HY768_07640</name>
</gene>
<evidence type="ECO:0000256" key="5">
    <source>
        <dbReference type="ARBA" id="ARBA00022679"/>
    </source>
</evidence>
<evidence type="ECO:0000256" key="6">
    <source>
        <dbReference type="ARBA" id="ARBA00022694"/>
    </source>
</evidence>
<evidence type="ECO:0000313" key="12">
    <source>
        <dbReference type="EMBL" id="MBI4727079.1"/>
    </source>
</evidence>
<keyword evidence="2 10" id="KW-0963">Cytoplasm</keyword>
<keyword evidence="8 10" id="KW-0521">NADP</keyword>
<evidence type="ECO:0000313" key="13">
    <source>
        <dbReference type="Proteomes" id="UP000736328"/>
    </source>
</evidence>
<dbReference type="InterPro" id="IPR004417">
    <property type="entry name" value="TrmFO"/>
</dbReference>
<feature type="binding site" evidence="10">
    <location>
        <begin position="10"/>
        <end position="15"/>
    </location>
    <ligand>
        <name>FAD</name>
        <dbReference type="ChEBI" id="CHEBI:57692"/>
    </ligand>
</feature>
<dbReference type="InterPro" id="IPR040131">
    <property type="entry name" value="MnmG_N"/>
</dbReference>
<evidence type="ECO:0000259" key="11">
    <source>
        <dbReference type="Pfam" id="PF01134"/>
    </source>
</evidence>
<keyword evidence="3 10" id="KW-0489">Methyltransferase</keyword>
<evidence type="ECO:0000256" key="4">
    <source>
        <dbReference type="ARBA" id="ARBA00022630"/>
    </source>
</evidence>
<evidence type="ECO:0000256" key="2">
    <source>
        <dbReference type="ARBA" id="ARBA00022490"/>
    </source>
</evidence>
<dbReference type="AlphaFoldDB" id="A0A933IB95"/>
<keyword evidence="7 10" id="KW-0274">FAD</keyword>
<keyword evidence="4 10" id="KW-0285">Flavoprotein</keyword>
<sequence>MNLKTISIIGGGLAGCEAAYQAARRGHRVNLYEMRFTGKSDRPVLNTPAHQTGLLAELVCSNSLKSTEPGNAHGLLKGELARLDSLLLKCARKVSLPAGKALAVDRDKFALAVTLAIGSDPNIKIISEEQVAIPEGPTVIASGPLTSEKFSRALVSMLGEEGLFFFDAIAPIVEAGSLDHSKMFKASRYSDEEGQYWNAPLSKKQYHEFVKQLAAAERHQPRDFEAGHYYEGCLPVEALAERNVNSLRFGMMKPVGLFNPHEGRRPYAVLQLRQENLEGTMFNLVGFQTLLKISEQQRIFRMIPGLEQAHFLRYGSMHRNTYLQGPSVLHATMQSKARDDLFFAGQLTGVEGYGESIATGLLAGINVSRHLKDQPLLIPPPLTMLGALCKYVSEGGTGKSFQPMNANFGLLPPLENSGHSKKQRSEVYSQRALKAMEGFVEYLSS</sequence>
<evidence type="ECO:0000256" key="9">
    <source>
        <dbReference type="ARBA" id="ARBA00023027"/>
    </source>
</evidence>